<protein>
    <submittedName>
        <fullName evidence="4">Alpha/beta hydrolase</fullName>
    </submittedName>
</protein>
<feature type="signal peptide" evidence="2">
    <location>
        <begin position="1"/>
        <end position="20"/>
    </location>
</feature>
<gene>
    <name evidence="4" type="ORF">SH580_04315</name>
</gene>
<dbReference type="EMBL" id="CP138858">
    <property type="protein sequence ID" value="WPJ96930.1"/>
    <property type="molecule type" value="Genomic_DNA"/>
</dbReference>
<evidence type="ECO:0000256" key="1">
    <source>
        <dbReference type="ARBA" id="ARBA00022801"/>
    </source>
</evidence>
<dbReference type="InterPro" id="IPR029058">
    <property type="entry name" value="AB_hydrolase_fold"/>
</dbReference>
<evidence type="ECO:0000256" key="2">
    <source>
        <dbReference type="SAM" id="SignalP"/>
    </source>
</evidence>
<evidence type="ECO:0000313" key="5">
    <source>
        <dbReference type="Proteomes" id="UP001324993"/>
    </source>
</evidence>
<proteinExistence type="predicted"/>
<dbReference type="SUPFAM" id="SSF53474">
    <property type="entry name" value="alpha/beta-Hydrolases"/>
    <property type="match status" value="1"/>
</dbReference>
<keyword evidence="1 4" id="KW-0378">Hydrolase</keyword>
<dbReference type="InterPro" id="IPR050300">
    <property type="entry name" value="GDXG_lipolytic_enzyme"/>
</dbReference>
<dbReference type="GO" id="GO:0016787">
    <property type="term" value="F:hydrolase activity"/>
    <property type="evidence" value="ECO:0007669"/>
    <property type="project" value="UniProtKB-KW"/>
</dbReference>
<dbReference type="PANTHER" id="PTHR48081:SF6">
    <property type="entry name" value="PEPTIDASE S9 PROLYL OLIGOPEPTIDASE CATALYTIC DOMAIN-CONTAINING PROTEIN"/>
    <property type="match status" value="1"/>
</dbReference>
<name>A0ABZ0RL44_9BACT</name>
<feature type="domain" description="BD-FAE-like" evidence="3">
    <location>
        <begin position="44"/>
        <end position="242"/>
    </location>
</feature>
<dbReference type="Pfam" id="PF20434">
    <property type="entry name" value="BD-FAE"/>
    <property type="match status" value="1"/>
</dbReference>
<feature type="chain" id="PRO_5046802432" evidence="2">
    <location>
        <begin position="21"/>
        <end position="295"/>
    </location>
</feature>
<keyword evidence="2" id="KW-0732">Signal</keyword>
<evidence type="ECO:0000259" key="3">
    <source>
        <dbReference type="Pfam" id="PF20434"/>
    </source>
</evidence>
<reference evidence="4 5" key="1">
    <citation type="submission" date="2023-11" db="EMBL/GenBank/DDBJ databases">
        <title>Coraliomargarita sp. nov., isolated from marine algae.</title>
        <authorList>
            <person name="Lee J.K."/>
            <person name="Baek J.H."/>
            <person name="Kim J.M."/>
            <person name="Choi D.G."/>
            <person name="Jeon C.O."/>
        </authorList>
    </citation>
    <scope>NUCLEOTIDE SEQUENCE [LARGE SCALE GENOMIC DNA]</scope>
    <source>
        <strain evidence="4 5">J2-16</strain>
    </source>
</reference>
<dbReference type="InterPro" id="IPR049492">
    <property type="entry name" value="BD-FAE-like_dom"/>
</dbReference>
<organism evidence="4 5">
    <name type="scientific">Coraliomargarita algicola</name>
    <dbReference type="NCBI Taxonomy" id="3092156"/>
    <lineage>
        <taxon>Bacteria</taxon>
        <taxon>Pseudomonadati</taxon>
        <taxon>Verrucomicrobiota</taxon>
        <taxon>Opitutia</taxon>
        <taxon>Puniceicoccales</taxon>
        <taxon>Coraliomargaritaceae</taxon>
        <taxon>Coraliomargarita</taxon>
    </lineage>
</organism>
<accession>A0ABZ0RL44</accession>
<dbReference type="PANTHER" id="PTHR48081">
    <property type="entry name" value="AB HYDROLASE SUPERFAMILY PROTEIN C4A8.06C"/>
    <property type="match status" value="1"/>
</dbReference>
<dbReference type="Gene3D" id="3.40.50.1820">
    <property type="entry name" value="alpha/beta hydrolase"/>
    <property type="match status" value="1"/>
</dbReference>
<dbReference type="RefSeq" id="WP_319833787.1">
    <property type="nucleotide sequence ID" value="NZ_CP138858.1"/>
</dbReference>
<keyword evidence="5" id="KW-1185">Reference proteome</keyword>
<dbReference type="Proteomes" id="UP001324993">
    <property type="component" value="Chromosome"/>
</dbReference>
<sequence length="295" mass="32254">MYYRLRLIASCLMMSLSLTAQTIELWPEGALNTEGMAEDDVPTLELTFPAEGTANGAAVVICPGGSYRHLVMGHEGRSIAQWFNSIGVTAAVLKYRIPAEGHPHPAPMEDVQRALQIMRSNSENWDLDPSKVGVLGCSAGGHLASTAATHFIDADPTTADPVARVSSRPDFLVLLYPVISMQRAITHSLSRQNLIGKNPSSEFVDLLSNELQVDSETPPTFIVAADNDTAVKAENSVRFYLALRQANVPAELHLYKEGGHGFGFRKQRTLPVHHWPDLLQDWLCAESILPSSQLD</sequence>
<evidence type="ECO:0000313" key="4">
    <source>
        <dbReference type="EMBL" id="WPJ96930.1"/>
    </source>
</evidence>